<feature type="compositionally biased region" description="Polar residues" evidence="6">
    <location>
        <begin position="232"/>
        <end position="242"/>
    </location>
</feature>
<keyword evidence="3 5" id="KW-0694">RNA-binding</keyword>
<evidence type="ECO:0000313" key="9">
    <source>
        <dbReference type="Proteomes" id="UP001153365"/>
    </source>
</evidence>
<keyword evidence="4" id="KW-0539">Nucleus</keyword>
<evidence type="ECO:0000313" key="8">
    <source>
        <dbReference type="EMBL" id="CAH7668163.1"/>
    </source>
</evidence>
<gene>
    <name evidence="8" type="ORF">PPACK8108_LOCUS2631</name>
</gene>
<dbReference type="SMART" id="SM00360">
    <property type="entry name" value="RRM"/>
    <property type="match status" value="4"/>
</dbReference>
<comment type="caution">
    <text evidence="8">The sequence shown here is derived from an EMBL/GenBank/DDBJ whole genome shotgun (WGS) entry which is preliminary data.</text>
</comment>
<evidence type="ECO:0000256" key="5">
    <source>
        <dbReference type="PROSITE-ProRule" id="PRU00176"/>
    </source>
</evidence>
<proteinExistence type="predicted"/>
<feature type="compositionally biased region" description="Basic and acidic residues" evidence="6">
    <location>
        <begin position="937"/>
        <end position="958"/>
    </location>
</feature>
<evidence type="ECO:0000256" key="3">
    <source>
        <dbReference type="ARBA" id="ARBA00022884"/>
    </source>
</evidence>
<feature type="region of interest" description="Disordered" evidence="6">
    <location>
        <begin position="1"/>
        <end position="55"/>
    </location>
</feature>
<dbReference type="GO" id="GO:0003729">
    <property type="term" value="F:mRNA binding"/>
    <property type="evidence" value="ECO:0007669"/>
    <property type="project" value="TreeGrafter"/>
</dbReference>
<feature type="domain" description="RRM" evidence="7">
    <location>
        <begin position="53"/>
        <end position="132"/>
    </location>
</feature>
<organism evidence="8 9">
    <name type="scientific">Phakopsora pachyrhizi</name>
    <name type="common">Asian soybean rust disease fungus</name>
    <dbReference type="NCBI Taxonomy" id="170000"/>
    <lineage>
        <taxon>Eukaryota</taxon>
        <taxon>Fungi</taxon>
        <taxon>Dikarya</taxon>
        <taxon>Basidiomycota</taxon>
        <taxon>Pucciniomycotina</taxon>
        <taxon>Pucciniomycetes</taxon>
        <taxon>Pucciniales</taxon>
        <taxon>Phakopsoraceae</taxon>
        <taxon>Phakopsora</taxon>
    </lineage>
</organism>
<feature type="region of interest" description="Disordered" evidence="6">
    <location>
        <begin position="449"/>
        <end position="519"/>
    </location>
</feature>
<dbReference type="Pfam" id="PF00076">
    <property type="entry name" value="RRM_1"/>
    <property type="match status" value="3"/>
</dbReference>
<feature type="compositionally biased region" description="Basic and acidic residues" evidence="6">
    <location>
        <begin position="136"/>
        <end position="158"/>
    </location>
</feature>
<feature type="compositionally biased region" description="Polar residues" evidence="6">
    <location>
        <begin position="31"/>
        <end position="43"/>
    </location>
</feature>
<protein>
    <recommendedName>
        <fullName evidence="7">RRM domain-containing protein</fullName>
    </recommendedName>
</protein>
<sequence>MTTPPDKSSPGTSSKTPTLATKDLDKKSSAGEATTSVKLSSAEQGIENPKPSSTVFVSNLPTSLSSESLLKRASSIGPVRDAFVVSDSKTKQSRGFGYVKFVLREDAEAALKEGLGQFENHSKTVLVTWAKPKLHPDQKIQKEKEKSLTKLKRSKDTTEGNEEGQGSPPEKKRKVINPIYQIKKDFNSNKIVVVQGLPTQSQNSDIKPESGEQPAQSEKDLDDGSGQGKEPMSTSGVVDQLQDSSSEITTKVLYKKARKFARLENVEFPVSGPQSATTACAHFIFSDPTAAAIAQTKLHGHIYKGHFITTAIKSRLDALTRLGHGFGGRLIVRNLEFGVTEQDLRYIFAPFGTIHSINIPTVVKDGKESKTRGKGFAFVWMISEADASRALKGLNGKNIYAGISQEAIKNDTDGQKKSKKRKESKDVEKPEDRGRIITVDWALSKKKFEEAENEKKANSSGNTDLRSKTEGGSGEEDEEDDDFDDDDDDDDDSNDDNESSDAGEDSGTDASRLSDDGTTEEELHALFRPFGPLRYARVVMDPKLGRSRGTGFVCLWNKEDAEKVLNISQKLENEGFGHGPPMANGQPSLLRPDPSSSLAGQLTLHGRVLGVSEAVSREKAEKLRIDRDKSGKGKDKRNLYLMKEGVIFPNSTEARRLHPADLETRQQSFDQRKALLRSNPSLYISFTRLSIRQIPLFVTERSLKRLARYALSQWRAEVKAGKRVDLTEEELSTDGKEKLEMAEVRSTKKIPKSKVKQVKVIRANEKQDNVLGVGKSKGYGFLEMDSHADALRVLRWANANPAVDRMLKEWTCEELEKTIQQNEKTLSKETSKKDDTKSESVPPLDENRIKKIKGKIEDLRSELKSNEKKKDKDKKQIERKPETSHIITHRMLIIEFAIENAQVVKKRLERKDKARNATKKNPSNDSTTEKPGNFLKKVSEKRSKQHKKMSDSKTEKLGESASSPPKKGKESNSIGRLIGKKRKQRKSKSQ</sequence>
<keyword evidence="2" id="KW-0677">Repeat</keyword>
<dbReference type="Proteomes" id="UP001153365">
    <property type="component" value="Unassembled WGS sequence"/>
</dbReference>
<feature type="compositionally biased region" description="Low complexity" evidence="6">
    <location>
        <begin position="1"/>
        <end position="18"/>
    </location>
</feature>
<dbReference type="InterPro" id="IPR051945">
    <property type="entry name" value="RRM_MRD1_RNA_proc_ribogen"/>
</dbReference>
<name>A0AAV0AJJ4_PHAPC</name>
<feature type="compositionally biased region" description="Low complexity" evidence="6">
    <location>
        <begin position="587"/>
        <end position="597"/>
    </location>
</feature>
<evidence type="ECO:0000259" key="7">
    <source>
        <dbReference type="PROSITE" id="PS50102"/>
    </source>
</evidence>
<dbReference type="InterPro" id="IPR012677">
    <property type="entry name" value="Nucleotide-bd_a/b_plait_sf"/>
</dbReference>
<dbReference type="AlphaFoldDB" id="A0AAV0AJJ4"/>
<dbReference type="GO" id="GO:0005730">
    <property type="term" value="C:nucleolus"/>
    <property type="evidence" value="ECO:0007669"/>
    <property type="project" value="TreeGrafter"/>
</dbReference>
<dbReference type="EMBL" id="CALTRL010000447">
    <property type="protein sequence ID" value="CAH7668163.1"/>
    <property type="molecule type" value="Genomic_DNA"/>
</dbReference>
<feature type="domain" description="RRM" evidence="7">
    <location>
        <begin position="328"/>
        <end position="444"/>
    </location>
</feature>
<feature type="region of interest" description="Disordered" evidence="6">
    <location>
        <begin position="860"/>
        <end position="883"/>
    </location>
</feature>
<feature type="compositionally biased region" description="Basic residues" evidence="6">
    <location>
        <begin position="978"/>
        <end position="990"/>
    </location>
</feature>
<dbReference type="InterPro" id="IPR035979">
    <property type="entry name" value="RBD_domain_sf"/>
</dbReference>
<dbReference type="PANTHER" id="PTHR48039">
    <property type="entry name" value="RNA-BINDING MOTIF PROTEIN 14B"/>
    <property type="match status" value="1"/>
</dbReference>
<reference evidence="8" key="1">
    <citation type="submission" date="2022-06" db="EMBL/GenBank/DDBJ databases">
        <authorList>
            <consortium name="SYNGENTA / RWTH Aachen University"/>
        </authorList>
    </citation>
    <scope>NUCLEOTIDE SEQUENCE</scope>
</reference>
<feature type="region of interest" description="Disordered" evidence="6">
    <location>
        <begin position="136"/>
        <end position="175"/>
    </location>
</feature>
<feature type="compositionally biased region" description="Basic and acidic residues" evidence="6">
    <location>
        <begin position="825"/>
        <end position="838"/>
    </location>
</feature>
<evidence type="ECO:0000256" key="4">
    <source>
        <dbReference type="ARBA" id="ARBA00023242"/>
    </source>
</evidence>
<accession>A0AAV0AJJ4</accession>
<feature type="domain" description="RRM" evidence="7">
    <location>
        <begin position="511"/>
        <end position="616"/>
    </location>
</feature>
<dbReference type="FunFam" id="3.30.70.330:FF:000406">
    <property type="entry name" value="Related to Nucleolar protein NOP4"/>
    <property type="match status" value="1"/>
</dbReference>
<feature type="region of interest" description="Disordered" evidence="6">
    <location>
        <begin position="197"/>
        <end position="242"/>
    </location>
</feature>
<evidence type="ECO:0000256" key="2">
    <source>
        <dbReference type="ARBA" id="ARBA00022737"/>
    </source>
</evidence>
<feature type="region of interest" description="Disordered" evidence="6">
    <location>
        <begin position="821"/>
        <end position="848"/>
    </location>
</feature>
<feature type="compositionally biased region" description="Acidic residues" evidence="6">
    <location>
        <begin position="473"/>
        <end position="507"/>
    </location>
</feature>
<feature type="compositionally biased region" description="Polar residues" evidence="6">
    <location>
        <begin position="919"/>
        <end position="930"/>
    </location>
</feature>
<dbReference type="PANTHER" id="PTHR48039:SF5">
    <property type="entry name" value="RNA-BINDING PROTEIN 28"/>
    <property type="match status" value="1"/>
</dbReference>
<keyword evidence="9" id="KW-1185">Reference proteome</keyword>
<dbReference type="InterPro" id="IPR000504">
    <property type="entry name" value="RRM_dom"/>
</dbReference>
<dbReference type="SUPFAM" id="SSF54928">
    <property type="entry name" value="RNA-binding domain, RBD"/>
    <property type="match status" value="3"/>
</dbReference>
<evidence type="ECO:0000256" key="6">
    <source>
        <dbReference type="SAM" id="MobiDB-lite"/>
    </source>
</evidence>
<comment type="subcellular location">
    <subcellularLocation>
        <location evidence="1">Nucleus</location>
    </subcellularLocation>
</comment>
<feature type="region of interest" description="Disordered" evidence="6">
    <location>
        <begin position="411"/>
        <end position="431"/>
    </location>
</feature>
<evidence type="ECO:0000256" key="1">
    <source>
        <dbReference type="ARBA" id="ARBA00004123"/>
    </source>
</evidence>
<feature type="region of interest" description="Disordered" evidence="6">
    <location>
        <begin position="909"/>
        <end position="990"/>
    </location>
</feature>
<dbReference type="Gene3D" id="3.30.70.330">
    <property type="match status" value="4"/>
</dbReference>
<dbReference type="PROSITE" id="PS50102">
    <property type="entry name" value="RRM"/>
    <property type="match status" value="3"/>
</dbReference>
<feature type="region of interest" description="Disordered" evidence="6">
    <location>
        <begin position="576"/>
        <end position="597"/>
    </location>
</feature>